<feature type="chain" id="PRO_5020666799" evidence="8">
    <location>
        <begin position="20"/>
        <end position="801"/>
    </location>
</feature>
<dbReference type="RefSeq" id="WP_136460773.1">
    <property type="nucleotide sequence ID" value="NZ_SRSF01000018.1"/>
</dbReference>
<evidence type="ECO:0000256" key="3">
    <source>
        <dbReference type="ARBA" id="ARBA00022452"/>
    </source>
</evidence>
<feature type="signal peptide" evidence="8">
    <location>
        <begin position="1"/>
        <end position="19"/>
    </location>
</feature>
<proteinExistence type="predicted"/>
<keyword evidence="7" id="KW-0998">Cell outer membrane</keyword>
<evidence type="ECO:0000313" key="11">
    <source>
        <dbReference type="EMBL" id="THH34543.1"/>
    </source>
</evidence>
<protein>
    <submittedName>
        <fullName evidence="11">TonB-dependent receptor</fullName>
    </submittedName>
</protein>
<feature type="domain" description="Outer membrane protein beta-barrel" evidence="10">
    <location>
        <begin position="387"/>
        <end position="799"/>
    </location>
</feature>
<evidence type="ECO:0000259" key="9">
    <source>
        <dbReference type="Pfam" id="PF07715"/>
    </source>
</evidence>
<comment type="caution">
    <text evidence="11">The sequence shown here is derived from an EMBL/GenBank/DDBJ whole genome shotgun (WGS) entry which is preliminary data.</text>
</comment>
<gene>
    <name evidence="11" type="ORF">E4021_17610</name>
</gene>
<feature type="domain" description="TonB-dependent receptor plug" evidence="9">
    <location>
        <begin position="137"/>
        <end position="219"/>
    </location>
</feature>
<keyword evidence="2" id="KW-0813">Transport</keyword>
<dbReference type="InterPro" id="IPR008969">
    <property type="entry name" value="CarboxyPept-like_regulatory"/>
</dbReference>
<keyword evidence="3" id="KW-1134">Transmembrane beta strand</keyword>
<dbReference type="OrthoDB" id="8764943at2"/>
<evidence type="ECO:0000256" key="8">
    <source>
        <dbReference type="SAM" id="SignalP"/>
    </source>
</evidence>
<reference evidence="11 12" key="1">
    <citation type="submission" date="2019-04" db="EMBL/GenBank/DDBJ databases">
        <title>Lewinella litorea sp. nov., isolated from a marine sand.</title>
        <authorList>
            <person name="Yoon J.-H."/>
        </authorList>
    </citation>
    <scope>NUCLEOTIDE SEQUENCE [LARGE SCALE GENOMIC DNA]</scope>
    <source>
        <strain evidence="11 12">HSMS-39</strain>
    </source>
</reference>
<dbReference type="Proteomes" id="UP000308528">
    <property type="component" value="Unassembled WGS sequence"/>
</dbReference>
<organism evidence="11 12">
    <name type="scientific">Neolewinella litorea</name>
    <dbReference type="NCBI Taxonomy" id="2562452"/>
    <lineage>
        <taxon>Bacteria</taxon>
        <taxon>Pseudomonadati</taxon>
        <taxon>Bacteroidota</taxon>
        <taxon>Saprospiria</taxon>
        <taxon>Saprospirales</taxon>
        <taxon>Lewinellaceae</taxon>
        <taxon>Neolewinella</taxon>
    </lineage>
</organism>
<dbReference type="Gene3D" id="2.170.130.10">
    <property type="entry name" value="TonB-dependent receptor, plug domain"/>
    <property type="match status" value="1"/>
</dbReference>
<dbReference type="SUPFAM" id="SSF49464">
    <property type="entry name" value="Carboxypeptidase regulatory domain-like"/>
    <property type="match status" value="1"/>
</dbReference>
<keyword evidence="12" id="KW-1185">Reference proteome</keyword>
<evidence type="ECO:0000256" key="7">
    <source>
        <dbReference type="ARBA" id="ARBA00023237"/>
    </source>
</evidence>
<keyword evidence="6" id="KW-0472">Membrane</keyword>
<sequence length="801" mass="89774">MRASLLLLLLSVFVQEIGAQVSVSGAVTDAGDRPIPFATVTLLAPDSTLLSGNHTDDQGRFTLTTTFRGSALLSASSIGYATRSRQVFIGENNDTYDIGKLTLVESSQTLAEVTVTGERATVGAALDKKIFDLSSQQAQGGGSILDAMKALPGVTITQEGEVQLRGSDRVAVLVDGKQSALTGYGNQRGLGSIPAANIERIEIINNPSASYDAAGMAGIINIIYKTGTERGLNGEAGLSLALGEITTRREDLPTDLGRYRLNPHLQPNFGLDYRNDKLHAWTQASVLVQRKLPNNEFTQRNYSDGRRTLSQVPENRSQIHYVARAGVDYELNEANTLSVSGIYDYEHHIDTAQIPFLNLNTGERYRYWHWKEDESTGYVNGRVDYRHAFAQPGHQVELAAQFTQGKEDEQYFLNDSTRYRRAQDTSHLIAIENTTAFNLDYVRPLAAGRLELGSQLRYRSLPVTYEIAQGVRSIIYPGLGEESKWTEDLYAGYANYVYESPRFEAEAGLRVEQTAVTYTLDPENIYYARDDAYDYFKLYPNVRLTLKADERNRISLFFNRRVDRPGEQELRAFAKYDDPELLKVGNPYLRPQFTHTVEAAYRRLWETGSLFAAVYTRASQDAFQRIFSIDDSNPDYDIVNRIYQNTGRATNRGVELLWSQEVGDWWKYSAGVNVYRIGIEAYTGTLLFPTVRPFTLAASTENSFDLKFNNQFTLPGNWQAQLTAVYLAPRNIPQGRELSRSSVDLALSRPVFAGRGEAVLSATDIFNDFGLRQEIDGEGFTARYENLYESQVVRAGVTYKW</sequence>
<dbReference type="InterPro" id="IPR039426">
    <property type="entry name" value="TonB-dep_rcpt-like"/>
</dbReference>
<dbReference type="EMBL" id="SRSF01000018">
    <property type="protein sequence ID" value="THH34543.1"/>
    <property type="molecule type" value="Genomic_DNA"/>
</dbReference>
<dbReference type="Pfam" id="PF14905">
    <property type="entry name" value="OMP_b-brl_3"/>
    <property type="match status" value="1"/>
</dbReference>
<dbReference type="Pfam" id="PF07715">
    <property type="entry name" value="Plug"/>
    <property type="match status" value="1"/>
</dbReference>
<evidence type="ECO:0000256" key="6">
    <source>
        <dbReference type="ARBA" id="ARBA00023136"/>
    </source>
</evidence>
<name>A0A4V3XJV7_9BACT</name>
<evidence type="ECO:0000313" key="12">
    <source>
        <dbReference type="Proteomes" id="UP000308528"/>
    </source>
</evidence>
<dbReference type="InterPro" id="IPR012910">
    <property type="entry name" value="Plug_dom"/>
</dbReference>
<evidence type="ECO:0000256" key="1">
    <source>
        <dbReference type="ARBA" id="ARBA00004571"/>
    </source>
</evidence>
<dbReference type="AlphaFoldDB" id="A0A4V3XJV7"/>
<dbReference type="GO" id="GO:0044718">
    <property type="term" value="P:siderophore transmembrane transport"/>
    <property type="evidence" value="ECO:0007669"/>
    <property type="project" value="TreeGrafter"/>
</dbReference>
<comment type="subcellular location">
    <subcellularLocation>
        <location evidence="1">Cell outer membrane</location>
        <topology evidence="1">Multi-pass membrane protein</topology>
    </subcellularLocation>
</comment>
<keyword evidence="11" id="KW-0675">Receptor</keyword>
<keyword evidence="4" id="KW-0812">Transmembrane</keyword>
<evidence type="ECO:0000256" key="5">
    <source>
        <dbReference type="ARBA" id="ARBA00022729"/>
    </source>
</evidence>
<dbReference type="InterPro" id="IPR037066">
    <property type="entry name" value="Plug_dom_sf"/>
</dbReference>
<evidence type="ECO:0000256" key="4">
    <source>
        <dbReference type="ARBA" id="ARBA00022692"/>
    </source>
</evidence>
<dbReference type="Gene3D" id="2.60.40.1120">
    <property type="entry name" value="Carboxypeptidase-like, regulatory domain"/>
    <property type="match status" value="1"/>
</dbReference>
<keyword evidence="5 8" id="KW-0732">Signal</keyword>
<dbReference type="GO" id="GO:0015344">
    <property type="term" value="F:siderophore uptake transmembrane transporter activity"/>
    <property type="evidence" value="ECO:0007669"/>
    <property type="project" value="TreeGrafter"/>
</dbReference>
<accession>A0A4V3XJV7</accession>
<dbReference type="Pfam" id="PF13620">
    <property type="entry name" value="CarboxypepD_reg"/>
    <property type="match status" value="1"/>
</dbReference>
<dbReference type="InterPro" id="IPR036942">
    <property type="entry name" value="Beta-barrel_TonB_sf"/>
</dbReference>
<dbReference type="GO" id="GO:0009279">
    <property type="term" value="C:cell outer membrane"/>
    <property type="evidence" value="ECO:0007669"/>
    <property type="project" value="UniProtKB-SubCell"/>
</dbReference>
<dbReference type="PANTHER" id="PTHR30069">
    <property type="entry name" value="TONB-DEPENDENT OUTER MEMBRANE RECEPTOR"/>
    <property type="match status" value="1"/>
</dbReference>
<dbReference type="InterPro" id="IPR041700">
    <property type="entry name" value="OMP_b-brl_3"/>
</dbReference>
<evidence type="ECO:0000259" key="10">
    <source>
        <dbReference type="Pfam" id="PF14905"/>
    </source>
</evidence>
<dbReference type="SUPFAM" id="SSF56935">
    <property type="entry name" value="Porins"/>
    <property type="match status" value="1"/>
</dbReference>
<dbReference type="Gene3D" id="2.40.170.20">
    <property type="entry name" value="TonB-dependent receptor, beta-barrel domain"/>
    <property type="match status" value="1"/>
</dbReference>
<evidence type="ECO:0000256" key="2">
    <source>
        <dbReference type="ARBA" id="ARBA00022448"/>
    </source>
</evidence>
<dbReference type="PANTHER" id="PTHR30069:SF29">
    <property type="entry name" value="HEMOGLOBIN AND HEMOGLOBIN-HAPTOGLOBIN-BINDING PROTEIN 1-RELATED"/>
    <property type="match status" value="1"/>
</dbReference>